<dbReference type="PANTHER" id="PTHR35613:SF2">
    <property type="entry name" value="C-TYPE LECTIN DOMAIN-CONTAINING PROTEIN"/>
    <property type="match status" value="1"/>
</dbReference>
<feature type="compositionally biased region" description="Polar residues" evidence="1">
    <location>
        <begin position="400"/>
        <end position="427"/>
    </location>
</feature>
<feature type="signal peptide" evidence="3">
    <location>
        <begin position="1"/>
        <end position="43"/>
    </location>
</feature>
<dbReference type="InterPro" id="IPR031797">
    <property type="entry name" value="DUF5075"/>
</dbReference>
<feature type="chain" id="PRO_5043508343" evidence="3">
    <location>
        <begin position="44"/>
        <end position="442"/>
    </location>
</feature>
<dbReference type="EMBL" id="JAECZO010000184">
    <property type="protein sequence ID" value="KAK7198871.1"/>
    <property type="molecule type" value="Genomic_DNA"/>
</dbReference>
<feature type="compositionally biased region" description="Polar residues" evidence="1">
    <location>
        <begin position="333"/>
        <end position="348"/>
    </location>
</feature>
<protein>
    <submittedName>
        <fullName evidence="4">Uncharacterized protein</fullName>
    </submittedName>
</protein>
<dbReference type="Proteomes" id="UP001430356">
    <property type="component" value="Unassembled WGS sequence"/>
</dbReference>
<dbReference type="AlphaFoldDB" id="A0AAW0EZ74"/>
<accession>A0AAW0EZ74</accession>
<feature type="region of interest" description="Disordered" evidence="1">
    <location>
        <begin position="1"/>
        <end position="20"/>
    </location>
</feature>
<feature type="region of interest" description="Disordered" evidence="1">
    <location>
        <begin position="316"/>
        <end position="442"/>
    </location>
</feature>
<keyword evidence="2" id="KW-0472">Membrane</keyword>
<sequence>MTVQGLVDGHPSSNRLDGQRRRHGALLSVAALVVLLLSHGVEQARGFAYVPVVNTFARVDTSGNKVESRLVCQEGGGYIAGEPTAAAHTAVIQAVRGAGAGTEWYAYLGASTHDNPPPSCPPPLSQQVPGTPGGASFGCYWRWNQGRWTETDDNPALPLYVSHVGVTFYVGNYYADPSTSVVTVYGPQGNFPTWFNHTTPKTSQNRPSAMFGQELLSVGNGDASSWSDNENSGGYSYASFLFSTIYNTSRFNPTAKAATMSKFWAVCQTQGPSRMMYESQNTSSDLQNRWWVIFFVILLVLCLVAFIVTACCQDHEDMDEPPEDAPEWAQEETQQATRTKSFVSTRSFVQHDSRRGSDDGSGDDGGSAGGSQRSGNLREDDGASVSKNGDQQFYPKKQVSMYQPNNTQLSRPASQYANRSGVNSQAGNGQGDDGSRMNNNWM</sequence>
<keyword evidence="2" id="KW-1133">Transmembrane helix</keyword>
<comment type="caution">
    <text evidence="4">The sequence shown here is derived from an EMBL/GenBank/DDBJ whole genome shotgun (WGS) entry which is preliminary data.</text>
</comment>
<evidence type="ECO:0000256" key="2">
    <source>
        <dbReference type="SAM" id="Phobius"/>
    </source>
</evidence>
<dbReference type="Pfam" id="PF16825">
    <property type="entry name" value="DUF5075"/>
    <property type="match status" value="1"/>
</dbReference>
<name>A0AAW0EZ74_9TRYP</name>
<gene>
    <name evidence="4" type="ORF">NESM_000853600</name>
</gene>
<evidence type="ECO:0000313" key="5">
    <source>
        <dbReference type="Proteomes" id="UP001430356"/>
    </source>
</evidence>
<evidence type="ECO:0000313" key="4">
    <source>
        <dbReference type="EMBL" id="KAK7198871.1"/>
    </source>
</evidence>
<proteinExistence type="predicted"/>
<keyword evidence="5" id="KW-1185">Reference proteome</keyword>
<dbReference type="PANTHER" id="PTHR35613">
    <property type="entry name" value="C-TYPE LECTIN DOMAIN-CONTAINING PROTEIN"/>
    <property type="match status" value="1"/>
</dbReference>
<evidence type="ECO:0000256" key="1">
    <source>
        <dbReference type="SAM" id="MobiDB-lite"/>
    </source>
</evidence>
<keyword evidence="2" id="KW-0812">Transmembrane</keyword>
<organism evidence="4 5">
    <name type="scientific">Novymonas esmeraldas</name>
    <dbReference type="NCBI Taxonomy" id="1808958"/>
    <lineage>
        <taxon>Eukaryota</taxon>
        <taxon>Discoba</taxon>
        <taxon>Euglenozoa</taxon>
        <taxon>Kinetoplastea</taxon>
        <taxon>Metakinetoplastina</taxon>
        <taxon>Trypanosomatida</taxon>
        <taxon>Trypanosomatidae</taxon>
        <taxon>Novymonas</taxon>
    </lineage>
</organism>
<feature type="transmembrane region" description="Helical" evidence="2">
    <location>
        <begin position="290"/>
        <end position="312"/>
    </location>
</feature>
<reference evidence="4 5" key="1">
    <citation type="journal article" date="2021" name="MBio">
        <title>A New Model Trypanosomatid, Novymonas esmeraldas: Genomic Perception of Its 'Candidatus Pandoraea novymonadis' Endosymbiont.</title>
        <authorList>
            <person name="Zakharova A."/>
            <person name="Saura A."/>
            <person name="Butenko A."/>
            <person name="Podesvova L."/>
            <person name="Warmusova S."/>
            <person name="Kostygov A.Y."/>
            <person name="Nenarokova A."/>
            <person name="Lukes J."/>
            <person name="Opperdoes F.R."/>
            <person name="Yurchenko V."/>
        </authorList>
    </citation>
    <scope>NUCLEOTIDE SEQUENCE [LARGE SCALE GENOMIC DNA]</scope>
    <source>
        <strain evidence="4 5">E262AT.01</strain>
    </source>
</reference>
<keyword evidence="3" id="KW-0732">Signal</keyword>
<feature type="compositionally biased region" description="Basic and acidic residues" evidence="1">
    <location>
        <begin position="349"/>
        <end position="358"/>
    </location>
</feature>
<evidence type="ECO:0000256" key="3">
    <source>
        <dbReference type="SAM" id="SignalP"/>
    </source>
</evidence>
<feature type="compositionally biased region" description="Acidic residues" evidence="1">
    <location>
        <begin position="316"/>
        <end position="330"/>
    </location>
</feature>